<feature type="compositionally biased region" description="Pro residues" evidence="3">
    <location>
        <begin position="167"/>
        <end position="177"/>
    </location>
</feature>
<dbReference type="Proteomes" id="UP001233271">
    <property type="component" value="Chromosome 3"/>
</dbReference>
<evidence type="ECO:0000256" key="1">
    <source>
        <dbReference type="ARBA" id="ARBA00022723"/>
    </source>
</evidence>
<feature type="region of interest" description="Disordered" evidence="3">
    <location>
        <begin position="157"/>
        <end position="193"/>
    </location>
</feature>
<dbReference type="GO" id="GO:0000981">
    <property type="term" value="F:DNA-binding transcription factor activity, RNA polymerase II-specific"/>
    <property type="evidence" value="ECO:0007669"/>
    <property type="project" value="InterPro"/>
</dbReference>
<dbReference type="Gene3D" id="4.10.240.10">
    <property type="entry name" value="Zn(2)-C6 fungal-type DNA-binding domain"/>
    <property type="match status" value="1"/>
</dbReference>
<feature type="compositionally biased region" description="Basic residues" evidence="3">
    <location>
        <begin position="59"/>
        <end position="72"/>
    </location>
</feature>
<dbReference type="SUPFAM" id="SSF57701">
    <property type="entry name" value="Zn2/Cys6 DNA-binding domain"/>
    <property type="match status" value="1"/>
</dbReference>
<evidence type="ECO:0000256" key="2">
    <source>
        <dbReference type="ARBA" id="ARBA00023242"/>
    </source>
</evidence>
<evidence type="ECO:0000259" key="4">
    <source>
        <dbReference type="PROSITE" id="PS50048"/>
    </source>
</evidence>
<dbReference type="InterPro" id="IPR001138">
    <property type="entry name" value="Zn2Cys6_DnaBD"/>
</dbReference>
<dbReference type="GO" id="GO:0008270">
    <property type="term" value="F:zinc ion binding"/>
    <property type="evidence" value="ECO:0007669"/>
    <property type="project" value="InterPro"/>
</dbReference>
<protein>
    <recommendedName>
        <fullName evidence="4">Zn(2)-C6 fungal-type domain-containing protein</fullName>
    </recommendedName>
</protein>
<proteinExistence type="predicted"/>
<sequence length="616" mass="67601">MSPEREKKSASCDRCRSRKVKCQLLNDDELEQDHVRGVGERCRGCFVAGMECTHHYVHKKPGRPLGSGRRRTPAPAPTDSAGVPLGLDLGRGPASGSIFGSARTALYPYSIEAPLEVRLSELAEVAAAELFPPVTAALPAPTGAALVSSVHAFSGHTTPLHSTHTTPAPPDLTPAPQEPLSLPLGPTPDADPDGHSLDAVLPWPDACHFLALFLRDQHCVVPVVHKPSFALDLLNRRDRTDEAFRGLLCSMVAFTICQCPISVMTGAYERGRLVEILYRCIKATDAVRYRQRLLPSLELLASTLLDWITAQAVGRPVADLIVAEATRLAHALNLNETQPLNADPIEMQIRRRLYWIMYAKDKTDALSGRPIILHDFEGVPPHPLLVDDEYLTSAGHLPQPDGRPSIMVGFVSILRIFQVVSGCVARHRAFANRPRNDARAEDEDDMGEFDEAASVRWIAGAQARLRSILSALPPALCMDLQVSCAAERADPCNFSLFQIQQANISITALCAEFALLDFRACLRPDEDTRSEREEMARKAYATLSGVPLEFLASNGESMRGKVLRIILALLHTAAEPVNFSQNVWDWWNIYSRVQFLQVVPDEATVLLEGQVTSGHV</sequence>
<keyword evidence="6" id="KW-1185">Reference proteome</keyword>
<dbReference type="RefSeq" id="XP_060455736.1">
    <property type="nucleotide sequence ID" value="XM_060598998.1"/>
</dbReference>
<dbReference type="CDD" id="cd12148">
    <property type="entry name" value="fungal_TF_MHR"/>
    <property type="match status" value="1"/>
</dbReference>
<keyword evidence="2" id="KW-0539">Nucleus</keyword>
<dbReference type="PROSITE" id="PS50048">
    <property type="entry name" value="ZN2_CY6_FUNGAL_2"/>
    <property type="match status" value="1"/>
</dbReference>
<dbReference type="InterPro" id="IPR036864">
    <property type="entry name" value="Zn2-C6_fun-type_DNA-bd_sf"/>
</dbReference>
<feature type="region of interest" description="Disordered" evidence="3">
    <location>
        <begin position="59"/>
        <end position="84"/>
    </location>
</feature>
<dbReference type="EMBL" id="AP028214">
    <property type="protein sequence ID" value="BEI90471.1"/>
    <property type="molecule type" value="Genomic_DNA"/>
</dbReference>
<dbReference type="CDD" id="cd00067">
    <property type="entry name" value="GAL4"/>
    <property type="match status" value="1"/>
</dbReference>
<evidence type="ECO:0000256" key="3">
    <source>
        <dbReference type="SAM" id="MobiDB-lite"/>
    </source>
</evidence>
<dbReference type="PANTHER" id="PTHR46910">
    <property type="entry name" value="TRANSCRIPTION FACTOR PDR1"/>
    <property type="match status" value="1"/>
</dbReference>
<reference evidence="5" key="1">
    <citation type="journal article" date="2023" name="BMC Genomics">
        <title>Chromosome-level genome assemblies of Cutaneotrichosporon spp. (Trichosporonales, Basidiomycota) reveal imbalanced evolution between nucleotide sequences and chromosome synteny.</title>
        <authorList>
            <person name="Kobayashi Y."/>
            <person name="Kayamori A."/>
            <person name="Aoki K."/>
            <person name="Shiwa Y."/>
            <person name="Matsutani M."/>
            <person name="Fujita N."/>
            <person name="Sugita T."/>
            <person name="Iwasaki W."/>
            <person name="Tanaka N."/>
            <person name="Takashima M."/>
        </authorList>
    </citation>
    <scope>NUCLEOTIDE SEQUENCE</scope>
    <source>
        <strain evidence="5">HIS019</strain>
    </source>
</reference>
<dbReference type="Pfam" id="PF04082">
    <property type="entry name" value="Fungal_trans"/>
    <property type="match status" value="1"/>
</dbReference>
<dbReference type="InterPro" id="IPR050987">
    <property type="entry name" value="AtrR-like"/>
</dbReference>
<feature type="domain" description="Zn(2)-C6 fungal-type" evidence="4">
    <location>
        <begin position="11"/>
        <end position="54"/>
    </location>
</feature>
<dbReference type="GeneID" id="85494341"/>
<organism evidence="5 6">
    <name type="scientific">Cutaneotrichosporon cavernicola</name>
    <dbReference type="NCBI Taxonomy" id="279322"/>
    <lineage>
        <taxon>Eukaryota</taxon>
        <taxon>Fungi</taxon>
        <taxon>Dikarya</taxon>
        <taxon>Basidiomycota</taxon>
        <taxon>Agaricomycotina</taxon>
        <taxon>Tremellomycetes</taxon>
        <taxon>Trichosporonales</taxon>
        <taxon>Trichosporonaceae</taxon>
        <taxon>Cutaneotrichosporon</taxon>
    </lineage>
</organism>
<dbReference type="PANTHER" id="PTHR46910:SF40">
    <property type="entry name" value="ZN(II)2CYS6 TRANSCRIPTION FACTOR (EUROFUNG)"/>
    <property type="match status" value="1"/>
</dbReference>
<dbReference type="GO" id="GO:0006351">
    <property type="term" value="P:DNA-templated transcription"/>
    <property type="evidence" value="ECO:0007669"/>
    <property type="project" value="InterPro"/>
</dbReference>
<dbReference type="InterPro" id="IPR007219">
    <property type="entry name" value="XnlR_reg_dom"/>
</dbReference>
<keyword evidence="1" id="KW-0479">Metal-binding</keyword>
<evidence type="ECO:0000313" key="5">
    <source>
        <dbReference type="EMBL" id="BEI90471.1"/>
    </source>
</evidence>
<evidence type="ECO:0000313" key="6">
    <source>
        <dbReference type="Proteomes" id="UP001233271"/>
    </source>
</evidence>
<dbReference type="KEGG" id="ccac:CcaHIS019_0305410"/>
<feature type="compositionally biased region" description="Low complexity" evidence="3">
    <location>
        <begin position="157"/>
        <end position="166"/>
    </location>
</feature>
<gene>
    <name evidence="5" type="ORF">CcaverHIS019_0305410</name>
</gene>
<name>A0AA48L0X2_9TREE</name>
<dbReference type="AlphaFoldDB" id="A0AA48L0X2"/>
<dbReference type="GO" id="GO:0003677">
    <property type="term" value="F:DNA binding"/>
    <property type="evidence" value="ECO:0007669"/>
    <property type="project" value="InterPro"/>
</dbReference>
<accession>A0AA48L0X2</accession>